<keyword evidence="2" id="KW-1185">Reference proteome</keyword>
<dbReference type="Proteomes" id="UP000680038">
    <property type="component" value="Unassembled WGS sequence"/>
</dbReference>
<protein>
    <submittedName>
        <fullName evidence="1">Uncharacterized protein</fullName>
    </submittedName>
</protein>
<evidence type="ECO:0000313" key="1">
    <source>
        <dbReference type="EMBL" id="CAG4997459.1"/>
    </source>
</evidence>
<reference evidence="1" key="1">
    <citation type="submission" date="2021-04" db="EMBL/GenBank/DDBJ databases">
        <authorList>
            <person name="Rodrigo-Torres L."/>
            <person name="Arahal R. D."/>
            <person name="Lucena T."/>
        </authorList>
    </citation>
    <scope>NUCLEOTIDE SEQUENCE</scope>
    <source>
        <strain evidence="1">CECT 9275</strain>
    </source>
</reference>
<evidence type="ECO:0000313" key="2">
    <source>
        <dbReference type="Proteomes" id="UP000680038"/>
    </source>
</evidence>
<dbReference type="AlphaFoldDB" id="A0A916JAY2"/>
<name>A0A916JAY2_9BACT</name>
<dbReference type="Gene3D" id="2.60.120.380">
    <property type="match status" value="1"/>
</dbReference>
<comment type="caution">
    <text evidence="1">The sequence shown here is derived from an EMBL/GenBank/DDBJ whole genome shotgun (WGS) entry which is preliminary data.</text>
</comment>
<sequence>MKTPLKSIAVILLSCTALVGLDSCKKKDAEPVLVGSPGNPRFNLQFDNEDNVDLDLYVTDPTGETLSYRNTSSNSGGELDVDCLCDECPNGPNENIFWPEDDSAPKGVYKFWVQYYGDCSNGGSTSSDFTVRVTNNRKVVNTYEGTLSSGRSTVWTYEKR</sequence>
<dbReference type="RefSeq" id="WP_215238481.1">
    <property type="nucleotide sequence ID" value="NZ_CAJRAF010000002.1"/>
</dbReference>
<organism evidence="1 2">
    <name type="scientific">Dyadobacter helix</name>
    <dbReference type="NCBI Taxonomy" id="2822344"/>
    <lineage>
        <taxon>Bacteria</taxon>
        <taxon>Pseudomonadati</taxon>
        <taxon>Bacteroidota</taxon>
        <taxon>Cytophagia</taxon>
        <taxon>Cytophagales</taxon>
        <taxon>Spirosomataceae</taxon>
        <taxon>Dyadobacter</taxon>
    </lineage>
</organism>
<proteinExistence type="predicted"/>
<gene>
    <name evidence="1" type="ORF">DYBT9275_01780</name>
</gene>
<dbReference type="EMBL" id="CAJRAF010000002">
    <property type="protein sequence ID" value="CAG4997459.1"/>
    <property type="molecule type" value="Genomic_DNA"/>
</dbReference>
<accession>A0A916JAY2</accession>